<dbReference type="EMBL" id="SRRZ01000162">
    <property type="protein sequence ID" value="NQE37930.1"/>
    <property type="molecule type" value="Genomic_DNA"/>
</dbReference>
<protein>
    <recommendedName>
        <fullName evidence="3">Polyketide cyclase</fullName>
    </recommendedName>
</protein>
<dbReference type="CDD" id="cd07812">
    <property type="entry name" value="SRPBCC"/>
    <property type="match status" value="1"/>
</dbReference>
<name>A0ABX2D5J5_9CYAN</name>
<dbReference type="RefSeq" id="WP_172192329.1">
    <property type="nucleotide sequence ID" value="NZ_CAWPPK010000071.1"/>
</dbReference>
<evidence type="ECO:0000313" key="1">
    <source>
        <dbReference type="EMBL" id="NQE37930.1"/>
    </source>
</evidence>
<dbReference type="InterPro" id="IPR019587">
    <property type="entry name" value="Polyketide_cyclase/dehydratase"/>
</dbReference>
<accession>A0ABX2D5J5</accession>
<proteinExistence type="predicted"/>
<dbReference type="Pfam" id="PF10604">
    <property type="entry name" value="Polyketide_cyc2"/>
    <property type="match status" value="1"/>
</dbReference>
<keyword evidence="2" id="KW-1185">Reference proteome</keyword>
<dbReference type="InterPro" id="IPR023393">
    <property type="entry name" value="START-like_dom_sf"/>
</dbReference>
<sequence>MSIRQVFEQSIEISAAATVVEQCIVDRTLMHKWLNPLLRCDPEGEWDTAVGSRSLFTIKIPVLQPTLESVVLERQPGLIVWGFDGFFKGCDRWECQPQIQGTLLINRFEFQIPNPLIRFGFNRFAAPWTQKDMKDQLRRLKRVAEQLSQKMGNW</sequence>
<dbReference type="Proteomes" id="UP000702425">
    <property type="component" value="Unassembled WGS sequence"/>
</dbReference>
<dbReference type="SUPFAM" id="SSF55961">
    <property type="entry name" value="Bet v1-like"/>
    <property type="match status" value="1"/>
</dbReference>
<evidence type="ECO:0008006" key="3">
    <source>
        <dbReference type="Google" id="ProtNLM"/>
    </source>
</evidence>
<reference evidence="1 2" key="1">
    <citation type="journal article" date="2020" name="Sci. Rep.">
        <title>A novel cyanobacterial geosmin producer, revising GeoA distribution and dispersion patterns in Bacteria.</title>
        <authorList>
            <person name="Churro C."/>
            <person name="Semedo-Aguiar A.P."/>
            <person name="Silva A.D."/>
            <person name="Pereira-Leal J.B."/>
            <person name="Leite R.B."/>
        </authorList>
    </citation>
    <scope>NUCLEOTIDE SEQUENCE [LARGE SCALE GENOMIC DNA]</scope>
    <source>
        <strain evidence="1 2">IPMA8</strain>
    </source>
</reference>
<evidence type="ECO:0000313" key="2">
    <source>
        <dbReference type="Proteomes" id="UP000702425"/>
    </source>
</evidence>
<dbReference type="Gene3D" id="3.30.530.20">
    <property type="match status" value="1"/>
</dbReference>
<comment type="caution">
    <text evidence="1">The sequence shown here is derived from an EMBL/GenBank/DDBJ whole genome shotgun (WGS) entry which is preliminary data.</text>
</comment>
<organism evidence="1 2">
    <name type="scientific">Microcoleus asticus IPMA8</name>
    <dbReference type="NCBI Taxonomy" id="2563858"/>
    <lineage>
        <taxon>Bacteria</taxon>
        <taxon>Bacillati</taxon>
        <taxon>Cyanobacteriota</taxon>
        <taxon>Cyanophyceae</taxon>
        <taxon>Oscillatoriophycideae</taxon>
        <taxon>Oscillatoriales</taxon>
        <taxon>Microcoleaceae</taxon>
        <taxon>Microcoleus</taxon>
        <taxon>Microcoleus asticus</taxon>
    </lineage>
</organism>
<gene>
    <name evidence="1" type="ORF">E5S67_05711</name>
</gene>